<feature type="non-terminal residue" evidence="1">
    <location>
        <position position="1"/>
    </location>
</feature>
<evidence type="ECO:0000313" key="1">
    <source>
        <dbReference type="EMBL" id="MEQ2163704.1"/>
    </source>
</evidence>
<organism evidence="1 2">
    <name type="scientific">Goodea atripinnis</name>
    <dbReference type="NCBI Taxonomy" id="208336"/>
    <lineage>
        <taxon>Eukaryota</taxon>
        <taxon>Metazoa</taxon>
        <taxon>Chordata</taxon>
        <taxon>Craniata</taxon>
        <taxon>Vertebrata</taxon>
        <taxon>Euteleostomi</taxon>
        <taxon>Actinopterygii</taxon>
        <taxon>Neopterygii</taxon>
        <taxon>Teleostei</taxon>
        <taxon>Neoteleostei</taxon>
        <taxon>Acanthomorphata</taxon>
        <taxon>Ovalentaria</taxon>
        <taxon>Atherinomorphae</taxon>
        <taxon>Cyprinodontiformes</taxon>
        <taxon>Goodeidae</taxon>
        <taxon>Goodea</taxon>
    </lineage>
</organism>
<reference evidence="1 2" key="1">
    <citation type="submission" date="2021-06" db="EMBL/GenBank/DDBJ databases">
        <authorList>
            <person name="Palmer J.M."/>
        </authorList>
    </citation>
    <scope>NUCLEOTIDE SEQUENCE [LARGE SCALE GENOMIC DNA]</scope>
    <source>
        <strain evidence="1 2">GA_2019</strain>
        <tissue evidence="1">Muscle</tissue>
    </source>
</reference>
<dbReference type="EMBL" id="JAHRIO010016540">
    <property type="protein sequence ID" value="MEQ2163704.1"/>
    <property type="molecule type" value="Genomic_DNA"/>
</dbReference>
<protein>
    <submittedName>
        <fullName evidence="1">Uncharacterized protein</fullName>
    </submittedName>
</protein>
<proteinExistence type="predicted"/>
<keyword evidence="2" id="KW-1185">Reference proteome</keyword>
<evidence type="ECO:0000313" key="2">
    <source>
        <dbReference type="Proteomes" id="UP001476798"/>
    </source>
</evidence>
<accession>A0ABV0MX56</accession>
<name>A0ABV0MX56_9TELE</name>
<gene>
    <name evidence="1" type="ORF">GOODEAATRI_032987</name>
</gene>
<dbReference type="Proteomes" id="UP001476798">
    <property type="component" value="Unassembled WGS sequence"/>
</dbReference>
<sequence>KKMEDMGWTTAAFGFHHFALTQTDSQADVLSLCNTIKQQHHHCEQRLAVWLFMKKTVWRVPIANTKVFNLQWTTPSSVAFSASKGTHSSLCRNRHESVRLKIISKEVNFYKCCSCPSPVPSAPFTCCYLRYLS</sequence>
<comment type="caution">
    <text evidence="1">The sequence shown here is derived from an EMBL/GenBank/DDBJ whole genome shotgun (WGS) entry which is preliminary data.</text>
</comment>